<sequence>MAPAGVPGHNGGMNAILNVIWLLFGGIWLALGYAAAGIVCCVLIVTIPFGIASFRIAAYALWPFGRTIVDRGRGPGVLSTLGNIIWLLVAGIWIGLGHIATAIPMFLSIIGIPLGIANLKMIPVSLMPLGKAIVPTDRPGITPYGQYRGSYGPAPYGATAYPGRDGRF</sequence>
<name>A0A078MPD9_9MICC</name>
<dbReference type="InterPro" id="IPR052937">
    <property type="entry name" value="Inner_membrane_protein"/>
</dbReference>
<dbReference type="AlphaFoldDB" id="A0A078MPD9"/>
<feature type="domain" description="Inner membrane component" evidence="2">
    <location>
        <begin position="81"/>
        <end position="131"/>
    </location>
</feature>
<feature type="transmembrane region" description="Helical" evidence="1">
    <location>
        <begin position="74"/>
        <end position="96"/>
    </location>
</feature>
<organism evidence="3">
    <name type="scientific">Arthrobacter saudimassiliensis</name>
    <dbReference type="NCBI Taxonomy" id="1461584"/>
    <lineage>
        <taxon>Bacteria</taxon>
        <taxon>Bacillati</taxon>
        <taxon>Actinomycetota</taxon>
        <taxon>Actinomycetes</taxon>
        <taxon>Micrococcales</taxon>
        <taxon>Micrococcaceae</taxon>
        <taxon>Arthrobacter</taxon>
    </lineage>
</organism>
<keyword evidence="1" id="KW-0472">Membrane</keyword>
<feature type="transmembrane region" description="Helical" evidence="1">
    <location>
        <begin position="36"/>
        <end position="62"/>
    </location>
</feature>
<dbReference type="Pfam" id="PF03733">
    <property type="entry name" value="YccF"/>
    <property type="match status" value="2"/>
</dbReference>
<proteinExistence type="predicted"/>
<protein>
    <submittedName>
        <fullName evidence="3">Inner membrane protein YccF</fullName>
    </submittedName>
</protein>
<dbReference type="EMBL" id="LN483071">
    <property type="protein sequence ID" value="CEA09118.1"/>
    <property type="molecule type" value="Genomic_DNA"/>
</dbReference>
<accession>A0A078MPD9</accession>
<dbReference type="PANTHER" id="PTHR42903:SF1">
    <property type="entry name" value="INNER MEMBRANE PROTEIN YCCF"/>
    <property type="match status" value="1"/>
</dbReference>
<reference evidence="3" key="1">
    <citation type="submission" date="2014-07" db="EMBL/GenBank/DDBJ databases">
        <authorList>
            <person name="Urmite Genomes Urmite Genomes"/>
        </authorList>
    </citation>
    <scope>NUCLEOTIDE SEQUENCE</scope>
    <source>
        <strain evidence="3">11W110_air</strain>
    </source>
</reference>
<evidence type="ECO:0000259" key="2">
    <source>
        <dbReference type="Pfam" id="PF03733"/>
    </source>
</evidence>
<dbReference type="InterPro" id="IPR005185">
    <property type="entry name" value="YccF"/>
</dbReference>
<dbReference type="NCBIfam" id="NF008740">
    <property type="entry name" value="PRK11770.1-2"/>
    <property type="match status" value="1"/>
</dbReference>
<keyword evidence="1" id="KW-1133">Transmembrane helix</keyword>
<keyword evidence="1" id="KW-0812">Transmembrane</keyword>
<feature type="domain" description="Inner membrane component" evidence="2">
    <location>
        <begin position="16"/>
        <end position="66"/>
    </location>
</feature>
<dbReference type="PANTHER" id="PTHR42903">
    <property type="entry name" value="INNER MEMBRANE PROTEIN YCCF"/>
    <property type="match status" value="1"/>
</dbReference>
<dbReference type="PATRIC" id="fig|1461584.3.peg.2456"/>
<dbReference type="GO" id="GO:0005886">
    <property type="term" value="C:plasma membrane"/>
    <property type="evidence" value="ECO:0007669"/>
    <property type="project" value="TreeGrafter"/>
</dbReference>
<feature type="transmembrane region" description="Helical" evidence="1">
    <location>
        <begin position="12"/>
        <end position="30"/>
    </location>
</feature>
<gene>
    <name evidence="3" type="primary">yccF</name>
    <name evidence="3" type="ORF">BN1051_02482</name>
</gene>
<evidence type="ECO:0000313" key="3">
    <source>
        <dbReference type="EMBL" id="CEA09118.1"/>
    </source>
</evidence>
<evidence type="ECO:0000256" key="1">
    <source>
        <dbReference type="SAM" id="Phobius"/>
    </source>
</evidence>